<sequence>MAYARDSSSSGLDKGPNGVGQVTHFLSATRSFRNRELQNDPTTSNTGEHTYYSTAPQELWTELLPKDLQGQNFVSNTQNNEADEAEFSCVEVHLLGQSDLLLLWLLAEGGQAHVYSAECEKFSTPVVVKRLKHGNVDLFRLQRRMEMMYFDVKIGDFETSDGVVGTRFWRAPEVLQAVKTGGKPILTPAADVYSYGMLCYELLTGRIPFEECAWTAYDVILSGKRPELPAYVTATMKQLLHDCWLAKPRNRPGWTSIINALKEELMLHPPGLQQPKRRAQPRIETERKEIQNSMRNLNRLLYCSPWVVAAVQGLGKETFETWEKKVSRDTLTVLHVFSELIEAFRQDPYSKRFLNPEPTFWERNPSFNKVLYAFDEAWQLVKETWANHVTGVSRLGESGTDGEDGAEMETEIIDGSEMETLDEGQIDVKRETERTVWEIWANNTLEPYDLLGSAAEDWLKKALEASEEWEVFRATLNAWRTENRNSFRSWQKKLQNSSSAWKKVCVAIHAWHVEGPTAFIVWQILKKEENAARPEYYSLPESVEALVFEKGWSSLEEDNFQNLVHFYISILYQDIVSAEINLKVHKATNLEVTMRSIKAWKAVEVEKVTIRSLFLENTIDIATRRYV</sequence>
<gene>
    <name evidence="7" type="ORF">CSSPJE1EN1_LOCUS7165</name>
</gene>
<evidence type="ECO:0000313" key="7">
    <source>
        <dbReference type="EMBL" id="CAK9261687.1"/>
    </source>
</evidence>
<evidence type="ECO:0000313" key="8">
    <source>
        <dbReference type="Proteomes" id="UP001497444"/>
    </source>
</evidence>
<keyword evidence="8" id="KW-1185">Reference proteome</keyword>
<dbReference type="PROSITE" id="PS50011">
    <property type="entry name" value="PROTEIN_KINASE_DOM"/>
    <property type="match status" value="1"/>
</dbReference>
<evidence type="ECO:0000256" key="4">
    <source>
        <dbReference type="ARBA" id="ARBA00022840"/>
    </source>
</evidence>
<dbReference type="Gene3D" id="1.10.510.10">
    <property type="entry name" value="Transferase(Phosphotransferase) domain 1"/>
    <property type="match status" value="1"/>
</dbReference>
<evidence type="ECO:0000256" key="5">
    <source>
        <dbReference type="SAM" id="MobiDB-lite"/>
    </source>
</evidence>
<reference evidence="7" key="1">
    <citation type="submission" date="2024-02" db="EMBL/GenBank/DDBJ databases">
        <authorList>
            <consortium name="ELIXIR-Norway"/>
            <consortium name="Elixir Norway"/>
        </authorList>
    </citation>
    <scope>NUCLEOTIDE SEQUENCE</scope>
</reference>
<dbReference type="EMBL" id="OZ020109">
    <property type="protein sequence ID" value="CAK9261687.1"/>
    <property type="molecule type" value="Genomic_DNA"/>
</dbReference>
<proteinExistence type="predicted"/>
<dbReference type="InterPro" id="IPR001245">
    <property type="entry name" value="Ser-Thr/Tyr_kinase_cat_dom"/>
</dbReference>
<keyword evidence="3" id="KW-0418">Kinase</keyword>
<evidence type="ECO:0000256" key="1">
    <source>
        <dbReference type="ARBA" id="ARBA00022679"/>
    </source>
</evidence>
<evidence type="ECO:0000259" key="6">
    <source>
        <dbReference type="PROSITE" id="PS50011"/>
    </source>
</evidence>
<dbReference type="SUPFAM" id="SSF56112">
    <property type="entry name" value="Protein kinase-like (PK-like)"/>
    <property type="match status" value="1"/>
</dbReference>
<dbReference type="Proteomes" id="UP001497444">
    <property type="component" value="Chromosome 14"/>
</dbReference>
<protein>
    <recommendedName>
        <fullName evidence="6">Protein kinase domain-containing protein</fullName>
    </recommendedName>
</protein>
<dbReference type="Pfam" id="PF07714">
    <property type="entry name" value="PK_Tyr_Ser-Thr"/>
    <property type="match status" value="1"/>
</dbReference>
<evidence type="ECO:0000256" key="3">
    <source>
        <dbReference type="ARBA" id="ARBA00022777"/>
    </source>
</evidence>
<keyword evidence="1" id="KW-0808">Transferase</keyword>
<dbReference type="PANTHER" id="PTHR44329:SF288">
    <property type="entry name" value="MITOGEN-ACTIVATED PROTEIN KINASE KINASE KINASE 20"/>
    <property type="match status" value="1"/>
</dbReference>
<keyword evidence="4" id="KW-0067">ATP-binding</keyword>
<accession>A0ABP0W825</accession>
<organism evidence="7 8">
    <name type="scientific">Sphagnum jensenii</name>
    <dbReference type="NCBI Taxonomy" id="128206"/>
    <lineage>
        <taxon>Eukaryota</taxon>
        <taxon>Viridiplantae</taxon>
        <taxon>Streptophyta</taxon>
        <taxon>Embryophyta</taxon>
        <taxon>Bryophyta</taxon>
        <taxon>Sphagnophytina</taxon>
        <taxon>Sphagnopsida</taxon>
        <taxon>Sphagnales</taxon>
        <taxon>Sphagnaceae</taxon>
        <taxon>Sphagnum</taxon>
    </lineage>
</organism>
<keyword evidence="2" id="KW-0547">Nucleotide-binding</keyword>
<evidence type="ECO:0000256" key="2">
    <source>
        <dbReference type="ARBA" id="ARBA00022741"/>
    </source>
</evidence>
<dbReference type="InterPro" id="IPR051681">
    <property type="entry name" value="Ser/Thr_Kinases-Pseudokinases"/>
</dbReference>
<feature type="domain" description="Protein kinase" evidence="6">
    <location>
        <begin position="1"/>
        <end position="266"/>
    </location>
</feature>
<name>A0ABP0W825_9BRYO</name>
<feature type="region of interest" description="Disordered" evidence="5">
    <location>
        <begin position="1"/>
        <end position="20"/>
    </location>
</feature>
<dbReference type="InterPro" id="IPR011009">
    <property type="entry name" value="Kinase-like_dom_sf"/>
</dbReference>
<feature type="compositionally biased region" description="Polar residues" evidence="5">
    <location>
        <begin position="1"/>
        <end position="11"/>
    </location>
</feature>
<dbReference type="InterPro" id="IPR000719">
    <property type="entry name" value="Prot_kinase_dom"/>
</dbReference>
<dbReference type="PANTHER" id="PTHR44329">
    <property type="entry name" value="SERINE/THREONINE-PROTEIN KINASE TNNI3K-RELATED"/>
    <property type="match status" value="1"/>
</dbReference>